<dbReference type="Proteomes" id="UP000007721">
    <property type="component" value="Chromosome"/>
</dbReference>
<evidence type="ECO:0000313" key="3">
    <source>
        <dbReference type="Proteomes" id="UP000007721"/>
    </source>
</evidence>
<dbReference type="AlphaFoldDB" id="B9M728"/>
<evidence type="ECO:0000256" key="1">
    <source>
        <dbReference type="SAM" id="MobiDB-lite"/>
    </source>
</evidence>
<accession>B9M728</accession>
<sequence length="104" mass="12004">MTDETNVYGTVLTYFSNEFTTIKERLKTGQFENYRERVVVSQLISEAINLLAPYVRSDARTRILVRDGETLKKDLLSVRDLITRKSSPRPENPSLLKALLDKKQ</sequence>
<evidence type="ECO:0000313" key="2">
    <source>
        <dbReference type="EMBL" id="ACM22049.1"/>
    </source>
</evidence>
<keyword evidence="3" id="KW-1185">Reference proteome</keyword>
<protein>
    <submittedName>
        <fullName evidence="2">Uncharacterized protein</fullName>
    </submittedName>
</protein>
<dbReference type="STRING" id="316067.Geob_3710"/>
<dbReference type="EMBL" id="CP001390">
    <property type="protein sequence ID" value="ACM22049.1"/>
    <property type="molecule type" value="Genomic_DNA"/>
</dbReference>
<dbReference type="OrthoDB" id="5397576at2"/>
<dbReference type="KEGG" id="geo:Geob_3710"/>
<organism evidence="2 3">
    <name type="scientific">Geotalea daltonii (strain DSM 22248 / JCM 15807 / FRC-32)</name>
    <name type="common">Geobacter daltonii</name>
    <dbReference type="NCBI Taxonomy" id="316067"/>
    <lineage>
        <taxon>Bacteria</taxon>
        <taxon>Pseudomonadati</taxon>
        <taxon>Thermodesulfobacteriota</taxon>
        <taxon>Desulfuromonadia</taxon>
        <taxon>Geobacterales</taxon>
        <taxon>Geobacteraceae</taxon>
        <taxon>Geotalea</taxon>
    </lineage>
</organism>
<gene>
    <name evidence="2" type="ordered locus">Geob_3710</name>
</gene>
<name>B9M728_GEODF</name>
<feature type="region of interest" description="Disordered" evidence="1">
    <location>
        <begin position="85"/>
        <end position="104"/>
    </location>
</feature>
<proteinExistence type="predicted"/>
<reference evidence="2 3" key="1">
    <citation type="submission" date="2009-01" db="EMBL/GenBank/DDBJ databases">
        <title>Complete sequence of Geobacter sp. FRC-32.</title>
        <authorList>
            <consortium name="US DOE Joint Genome Institute"/>
            <person name="Lucas S."/>
            <person name="Copeland A."/>
            <person name="Lapidus A."/>
            <person name="Glavina del Rio T."/>
            <person name="Dalin E."/>
            <person name="Tice H."/>
            <person name="Bruce D."/>
            <person name="Goodwin L."/>
            <person name="Pitluck S."/>
            <person name="Saunders E."/>
            <person name="Brettin T."/>
            <person name="Detter J.C."/>
            <person name="Han C."/>
            <person name="Larimer F."/>
            <person name="Land M."/>
            <person name="Hauser L."/>
            <person name="Kyrpides N."/>
            <person name="Ovchinnikova G."/>
            <person name="Kostka J."/>
            <person name="Richardson P."/>
        </authorList>
    </citation>
    <scope>NUCLEOTIDE SEQUENCE [LARGE SCALE GENOMIC DNA]</scope>
    <source>
        <strain evidence="3">DSM 22248 / JCM 15807 / FRC-32</strain>
    </source>
</reference>
<dbReference type="RefSeq" id="WP_012648775.1">
    <property type="nucleotide sequence ID" value="NC_011979.1"/>
</dbReference>
<dbReference type="HOGENOM" id="CLU_176175_0_0_7"/>